<dbReference type="GO" id="GO:0016020">
    <property type="term" value="C:membrane"/>
    <property type="evidence" value="ECO:0007669"/>
    <property type="project" value="UniProtKB-SubCell"/>
</dbReference>
<evidence type="ECO:0000256" key="4">
    <source>
        <dbReference type="ARBA" id="ARBA00022553"/>
    </source>
</evidence>
<evidence type="ECO:0000256" key="3">
    <source>
        <dbReference type="ARBA" id="ARBA00012438"/>
    </source>
</evidence>
<evidence type="ECO:0000259" key="16">
    <source>
        <dbReference type="PROSITE" id="PS50110"/>
    </source>
</evidence>
<evidence type="ECO:0000256" key="8">
    <source>
        <dbReference type="ARBA" id="ARBA00022777"/>
    </source>
</evidence>
<dbReference type="PROSITE" id="PS50109">
    <property type="entry name" value="HIS_KIN"/>
    <property type="match status" value="1"/>
</dbReference>
<keyword evidence="4 13" id="KW-0597">Phosphoprotein</keyword>
<keyword evidence="11" id="KW-0902">Two-component regulatory system</keyword>
<gene>
    <name evidence="17" type="ORF">L0Y14_04315</name>
</gene>
<feature type="transmembrane region" description="Helical" evidence="14">
    <location>
        <begin position="20"/>
        <end position="42"/>
    </location>
</feature>
<name>A0A9J6ZZZ4_9GAMM</name>
<dbReference type="AlphaFoldDB" id="A0A9J6ZZZ4"/>
<dbReference type="Gene3D" id="1.10.287.130">
    <property type="match status" value="1"/>
</dbReference>
<dbReference type="KEGG" id="eps:L0Y14_04315"/>
<dbReference type="EMBL" id="CP090569">
    <property type="protein sequence ID" value="USF88467.1"/>
    <property type="molecule type" value="Genomic_DNA"/>
</dbReference>
<dbReference type="FunFam" id="3.30.565.10:FF:000010">
    <property type="entry name" value="Sensor histidine kinase RcsC"/>
    <property type="match status" value="1"/>
</dbReference>
<evidence type="ECO:0000256" key="5">
    <source>
        <dbReference type="ARBA" id="ARBA00022679"/>
    </source>
</evidence>
<dbReference type="Proteomes" id="UP001056649">
    <property type="component" value="Chromosome"/>
</dbReference>
<keyword evidence="12 14" id="KW-0472">Membrane</keyword>
<dbReference type="PANTHER" id="PTHR45339">
    <property type="entry name" value="HYBRID SIGNAL TRANSDUCTION HISTIDINE KINASE J"/>
    <property type="match status" value="1"/>
</dbReference>
<dbReference type="FunFam" id="1.10.287.130:FF:000004">
    <property type="entry name" value="Ethylene receptor 1"/>
    <property type="match status" value="1"/>
</dbReference>
<feature type="transmembrane region" description="Helical" evidence="14">
    <location>
        <begin position="49"/>
        <end position="70"/>
    </location>
</feature>
<dbReference type="Pfam" id="PF00512">
    <property type="entry name" value="HisKA"/>
    <property type="match status" value="1"/>
</dbReference>
<keyword evidence="7" id="KW-0547">Nucleotide-binding</keyword>
<protein>
    <recommendedName>
        <fullName evidence="3">histidine kinase</fullName>
        <ecNumber evidence="3">2.7.13.3</ecNumber>
    </recommendedName>
</protein>
<dbReference type="InterPro" id="IPR036097">
    <property type="entry name" value="HisK_dim/P_sf"/>
</dbReference>
<feature type="transmembrane region" description="Helical" evidence="14">
    <location>
        <begin position="120"/>
        <end position="140"/>
    </location>
</feature>
<dbReference type="InterPro" id="IPR003594">
    <property type="entry name" value="HATPase_dom"/>
</dbReference>
<sequence>MSPAVFAKELFKHSEYQSAWVRLIIWVFSAGYIGLGATTGYYEVDLLQYGVLFGSFLFVFLLLLVSVYYHPVSRRRRYLALLTDISAASLAIFLTQEAISPFYLLYIWIFVSYGTRYGKALLKAASLLSTLAYVVVLIALGEWRQYTFEAFFFLLLLVLLPLYQYSLLRKLHQARQEAEQANRARGNFLAAMTHELRTPLIGVIGMARLMESTPLNSEQKEYLHSINASAQLLRALIGDILDFSKIDANKLELEAAPIDLRELVGDVLSTISVAAQEKQIELVCEVDPAIPRELQGDGLRLSQILFNLLGNAIKFTDRGEVILRLRRRLGDERVAQPHILIEVQDSGIGMDQQQLQQVFGMFWQADPSSSRRFGGTGLGTTIVRDLSRLMGGHIDVSSELGQGSCFSVRLPLLPPQSGRMGVASPLLAGRKLLLIEANTAARQAHLAAVQELGMQGRGVASVAEISELAEQDWDLVLLADSLEGIDLPGSIEAIDRLCGDSVPIVHVGYRGRLLELPSRISQSMLKPFLSGQLAKVALELLRGNADRQQQAAALPFAGARAAESGIRILLAEDNAIAAKVLFTLLQQKGHRVCIARDGQEALELLQAEQFHLAFVDLRMPRMDGFELTRRYRQLESETEHLPILALTANAPEDVLQQCSEVGMDDFLNKPVEPELLDRVIASYVEVPGYV</sequence>
<dbReference type="CDD" id="cd16922">
    <property type="entry name" value="HATPase_EvgS-ArcB-TorS-like"/>
    <property type="match status" value="1"/>
</dbReference>
<dbReference type="Pfam" id="PF02518">
    <property type="entry name" value="HATPase_c"/>
    <property type="match status" value="1"/>
</dbReference>
<dbReference type="RefSeq" id="WP_251859261.1">
    <property type="nucleotide sequence ID" value="NZ_CP090569.1"/>
</dbReference>
<dbReference type="InterPro" id="IPR011006">
    <property type="entry name" value="CheY-like_superfamily"/>
</dbReference>
<dbReference type="SMART" id="SM00387">
    <property type="entry name" value="HATPase_c"/>
    <property type="match status" value="1"/>
</dbReference>
<keyword evidence="9 17" id="KW-0067">ATP-binding</keyword>
<evidence type="ECO:0000259" key="15">
    <source>
        <dbReference type="PROSITE" id="PS50109"/>
    </source>
</evidence>
<dbReference type="CDD" id="cd17546">
    <property type="entry name" value="REC_hyHK_CKI1_RcsC-like"/>
    <property type="match status" value="1"/>
</dbReference>
<dbReference type="InterPro" id="IPR036890">
    <property type="entry name" value="HATPase_C_sf"/>
</dbReference>
<dbReference type="PANTHER" id="PTHR45339:SF1">
    <property type="entry name" value="HYBRID SIGNAL TRANSDUCTION HISTIDINE KINASE J"/>
    <property type="match status" value="1"/>
</dbReference>
<evidence type="ECO:0000256" key="14">
    <source>
        <dbReference type="SAM" id="Phobius"/>
    </source>
</evidence>
<keyword evidence="6 14" id="KW-0812">Transmembrane</keyword>
<keyword evidence="10 14" id="KW-1133">Transmembrane helix</keyword>
<evidence type="ECO:0000256" key="7">
    <source>
        <dbReference type="ARBA" id="ARBA00022741"/>
    </source>
</evidence>
<dbReference type="Pfam" id="PF00072">
    <property type="entry name" value="Response_reg"/>
    <property type="match status" value="1"/>
</dbReference>
<organism evidence="17 18">
    <name type="scientific">Candidatus Endoriftia persephonae</name>
    <dbReference type="NCBI Taxonomy" id="393765"/>
    <lineage>
        <taxon>Bacteria</taxon>
        <taxon>Pseudomonadati</taxon>
        <taxon>Pseudomonadota</taxon>
        <taxon>Gammaproteobacteria</taxon>
        <taxon>Chromatiales</taxon>
        <taxon>Sedimenticolaceae</taxon>
        <taxon>Candidatus Endoriftia</taxon>
    </lineage>
</organism>
<evidence type="ECO:0000313" key="18">
    <source>
        <dbReference type="Proteomes" id="UP001056649"/>
    </source>
</evidence>
<keyword evidence="18" id="KW-1185">Reference proteome</keyword>
<dbReference type="GO" id="GO:0000155">
    <property type="term" value="F:phosphorelay sensor kinase activity"/>
    <property type="evidence" value="ECO:0007669"/>
    <property type="project" value="InterPro"/>
</dbReference>
<comment type="catalytic activity">
    <reaction evidence="1">
        <text>ATP + protein L-histidine = ADP + protein N-phospho-L-histidine.</text>
        <dbReference type="EC" id="2.7.13.3"/>
    </reaction>
</comment>
<evidence type="ECO:0000256" key="1">
    <source>
        <dbReference type="ARBA" id="ARBA00000085"/>
    </source>
</evidence>
<evidence type="ECO:0000256" key="6">
    <source>
        <dbReference type="ARBA" id="ARBA00022692"/>
    </source>
</evidence>
<accession>A0A9J6ZZZ4</accession>
<dbReference type="GO" id="GO:0005524">
    <property type="term" value="F:ATP binding"/>
    <property type="evidence" value="ECO:0007669"/>
    <property type="project" value="UniProtKB-KW"/>
</dbReference>
<dbReference type="InterPro" id="IPR004358">
    <property type="entry name" value="Sig_transdc_His_kin-like_C"/>
</dbReference>
<comment type="subcellular location">
    <subcellularLocation>
        <location evidence="2">Membrane</location>
    </subcellularLocation>
</comment>
<dbReference type="EC" id="2.7.13.3" evidence="3"/>
<dbReference type="SMART" id="SM00448">
    <property type="entry name" value="REC"/>
    <property type="match status" value="1"/>
</dbReference>
<feature type="transmembrane region" description="Helical" evidence="14">
    <location>
        <begin position="90"/>
        <end position="113"/>
    </location>
</feature>
<evidence type="ECO:0000256" key="10">
    <source>
        <dbReference type="ARBA" id="ARBA00022989"/>
    </source>
</evidence>
<proteinExistence type="predicted"/>
<evidence type="ECO:0000256" key="12">
    <source>
        <dbReference type="ARBA" id="ARBA00023136"/>
    </source>
</evidence>
<reference evidence="17" key="1">
    <citation type="journal article" date="2022" name="Mol. Ecol. Resour.">
        <title>The complete and closed genome of the facultative generalist Candidatus Endoriftia persephone from deep-sea hydrothermal vents.</title>
        <authorList>
            <person name="de Oliveira A.L."/>
            <person name="Srivastava A."/>
            <person name="Espada-Hinojosa S."/>
            <person name="Bright M."/>
        </authorList>
    </citation>
    <scope>NUCLEOTIDE SEQUENCE</scope>
    <source>
        <strain evidence="17">Tica-EPR-9o50.N</strain>
    </source>
</reference>
<evidence type="ECO:0000256" key="13">
    <source>
        <dbReference type="PROSITE-ProRule" id="PRU00169"/>
    </source>
</evidence>
<evidence type="ECO:0000256" key="2">
    <source>
        <dbReference type="ARBA" id="ARBA00004370"/>
    </source>
</evidence>
<dbReference type="PRINTS" id="PR00344">
    <property type="entry name" value="BCTRLSENSOR"/>
</dbReference>
<dbReference type="SMART" id="SM00388">
    <property type="entry name" value="HisKA"/>
    <property type="match status" value="1"/>
</dbReference>
<keyword evidence="8" id="KW-0418">Kinase</keyword>
<evidence type="ECO:0000256" key="11">
    <source>
        <dbReference type="ARBA" id="ARBA00023012"/>
    </source>
</evidence>
<dbReference type="CDD" id="cd00082">
    <property type="entry name" value="HisKA"/>
    <property type="match status" value="1"/>
</dbReference>
<feature type="domain" description="Histidine kinase" evidence="15">
    <location>
        <begin position="191"/>
        <end position="414"/>
    </location>
</feature>
<dbReference type="InterPro" id="IPR001789">
    <property type="entry name" value="Sig_transdc_resp-reg_receiver"/>
</dbReference>
<keyword evidence="5" id="KW-0808">Transferase</keyword>
<dbReference type="SUPFAM" id="SSF47384">
    <property type="entry name" value="Homodimeric domain of signal transducing histidine kinase"/>
    <property type="match status" value="1"/>
</dbReference>
<dbReference type="InterPro" id="IPR003661">
    <property type="entry name" value="HisK_dim/P_dom"/>
</dbReference>
<evidence type="ECO:0000256" key="9">
    <source>
        <dbReference type="ARBA" id="ARBA00022840"/>
    </source>
</evidence>
<dbReference type="Gene3D" id="3.40.50.2300">
    <property type="match status" value="1"/>
</dbReference>
<dbReference type="SUPFAM" id="SSF52172">
    <property type="entry name" value="CheY-like"/>
    <property type="match status" value="1"/>
</dbReference>
<dbReference type="SUPFAM" id="SSF55874">
    <property type="entry name" value="ATPase domain of HSP90 chaperone/DNA topoisomerase II/histidine kinase"/>
    <property type="match status" value="1"/>
</dbReference>
<dbReference type="PROSITE" id="PS50110">
    <property type="entry name" value="RESPONSE_REGULATORY"/>
    <property type="match status" value="1"/>
</dbReference>
<dbReference type="InterPro" id="IPR005467">
    <property type="entry name" value="His_kinase_dom"/>
</dbReference>
<feature type="transmembrane region" description="Helical" evidence="14">
    <location>
        <begin position="146"/>
        <end position="165"/>
    </location>
</feature>
<feature type="domain" description="Response regulatory" evidence="16">
    <location>
        <begin position="567"/>
        <end position="684"/>
    </location>
</feature>
<evidence type="ECO:0000313" key="17">
    <source>
        <dbReference type="EMBL" id="USF88467.1"/>
    </source>
</evidence>
<feature type="modified residue" description="4-aspartylphosphate" evidence="13">
    <location>
        <position position="616"/>
    </location>
</feature>
<dbReference type="Gene3D" id="3.30.565.10">
    <property type="entry name" value="Histidine kinase-like ATPase, C-terminal domain"/>
    <property type="match status" value="1"/>
</dbReference>